<reference evidence="2" key="1">
    <citation type="submission" date="2024-07" db="EMBL/GenBank/DDBJ databases">
        <title>Two chromosome-level genome assemblies of Korean endemic species Abeliophyllum distichum and Forsythia ovata (Oleaceae).</title>
        <authorList>
            <person name="Jang H."/>
        </authorList>
    </citation>
    <scope>NUCLEOTIDE SEQUENCE [LARGE SCALE GENOMIC DNA]</scope>
</reference>
<gene>
    <name evidence="1" type="ORF">Fot_20906</name>
</gene>
<dbReference type="EMBL" id="JBFOLJ010000006">
    <property type="protein sequence ID" value="KAL2528305.1"/>
    <property type="molecule type" value="Genomic_DNA"/>
</dbReference>
<comment type="caution">
    <text evidence="1">The sequence shown here is derived from an EMBL/GenBank/DDBJ whole genome shotgun (WGS) entry which is preliminary data.</text>
</comment>
<proteinExistence type="predicted"/>
<evidence type="ECO:0000313" key="2">
    <source>
        <dbReference type="Proteomes" id="UP001604277"/>
    </source>
</evidence>
<organism evidence="1 2">
    <name type="scientific">Forsythia ovata</name>
    <dbReference type="NCBI Taxonomy" id="205694"/>
    <lineage>
        <taxon>Eukaryota</taxon>
        <taxon>Viridiplantae</taxon>
        <taxon>Streptophyta</taxon>
        <taxon>Embryophyta</taxon>
        <taxon>Tracheophyta</taxon>
        <taxon>Spermatophyta</taxon>
        <taxon>Magnoliopsida</taxon>
        <taxon>eudicotyledons</taxon>
        <taxon>Gunneridae</taxon>
        <taxon>Pentapetalae</taxon>
        <taxon>asterids</taxon>
        <taxon>lamiids</taxon>
        <taxon>Lamiales</taxon>
        <taxon>Oleaceae</taxon>
        <taxon>Forsythieae</taxon>
        <taxon>Forsythia</taxon>
    </lineage>
</organism>
<name>A0ABD1UUU9_9LAMI</name>
<protein>
    <submittedName>
        <fullName evidence="1">Uncharacterized protein</fullName>
    </submittedName>
</protein>
<dbReference type="Proteomes" id="UP001604277">
    <property type="component" value="Unassembled WGS sequence"/>
</dbReference>
<evidence type="ECO:0000313" key="1">
    <source>
        <dbReference type="EMBL" id="KAL2528305.1"/>
    </source>
</evidence>
<keyword evidence="2" id="KW-1185">Reference proteome</keyword>
<dbReference type="AlphaFoldDB" id="A0ABD1UUU9"/>
<sequence>MSHLRLFVNLSRGFFKLVFLKNDHSPVEKIESLNNNNWDCTSSCLFSRITGERIHSMDGFSKALLGTGWTLFKTNDNNQAFQDSVDRPVYLYRKLGMNRICKIIKLPNGNVDGGECCRVRELRLPPLDFRNLPLRILQYILLMTDDVFYLA</sequence>
<accession>A0ABD1UUU9</accession>